<dbReference type="Proteomes" id="UP001056336">
    <property type="component" value="Chromosome"/>
</dbReference>
<organism evidence="3 4">
    <name type="scientific">Jatrophihabitans telluris</name>
    <dbReference type="NCBI Taxonomy" id="2038343"/>
    <lineage>
        <taxon>Bacteria</taxon>
        <taxon>Bacillati</taxon>
        <taxon>Actinomycetota</taxon>
        <taxon>Actinomycetes</taxon>
        <taxon>Jatrophihabitantales</taxon>
        <taxon>Jatrophihabitantaceae</taxon>
        <taxon>Jatrophihabitans</taxon>
    </lineage>
</organism>
<evidence type="ECO:0008006" key="5">
    <source>
        <dbReference type="Google" id="ProtNLM"/>
    </source>
</evidence>
<dbReference type="EMBL" id="CP097332">
    <property type="protein sequence ID" value="UQX87801.1"/>
    <property type="molecule type" value="Genomic_DNA"/>
</dbReference>
<evidence type="ECO:0000256" key="2">
    <source>
        <dbReference type="SAM" id="Phobius"/>
    </source>
</evidence>
<reference evidence="3" key="2">
    <citation type="submission" date="2022-05" db="EMBL/GenBank/DDBJ databases">
        <authorList>
            <person name="Kim J.-S."/>
            <person name="Lee K."/>
            <person name="Suh M."/>
            <person name="Eom M."/>
            <person name="Kim J.-S."/>
            <person name="Kim D.-S."/>
            <person name="Ko S.-H."/>
            <person name="Shin Y."/>
            <person name="Lee J.-S."/>
        </authorList>
    </citation>
    <scope>NUCLEOTIDE SEQUENCE</scope>
    <source>
        <strain evidence="3">N237</strain>
    </source>
</reference>
<keyword evidence="2" id="KW-1133">Transmembrane helix</keyword>
<keyword evidence="2" id="KW-0472">Membrane</keyword>
<feature type="transmembrane region" description="Helical" evidence="2">
    <location>
        <begin position="21"/>
        <end position="47"/>
    </location>
</feature>
<sequence>MFEEVPGERSRLSRLRARRWVLGPFAVGGGVAVAALSGSVAVAATVITASTVGLPVGSRPHSSQVVVATASHSASSRHTLAGTGIPGRPNSPALDGRQSSSPVSSSIRPGMSPADSDPAGGVTGPAATVSGAVPSAAGSPSPVDPPGSSPSSALPSGSTTASPAPVGNAVIYVTGFDAQSSQVLFRYATARPGAGAGGTTRYAVIASSPRYRAGLDPRITVTSGTTICPPAGNRCTAAQLIAAAPNGFFAEAALDRGLLRSVIERDNAGYGGFSPAPSTTTSPSPSAPSSAPASSAAPNSGAGPQAAVATPSP</sequence>
<accession>A0ABY4QXS7</accession>
<feature type="compositionally biased region" description="Low complexity" evidence="1">
    <location>
        <begin position="65"/>
        <end position="78"/>
    </location>
</feature>
<feature type="region of interest" description="Disordered" evidence="1">
    <location>
        <begin position="269"/>
        <end position="313"/>
    </location>
</feature>
<evidence type="ECO:0000256" key="1">
    <source>
        <dbReference type="SAM" id="MobiDB-lite"/>
    </source>
</evidence>
<feature type="compositionally biased region" description="Low complexity" evidence="1">
    <location>
        <begin position="125"/>
        <end position="141"/>
    </location>
</feature>
<reference evidence="3" key="1">
    <citation type="journal article" date="2018" name="Int. J. Syst. Evol. Microbiol.">
        <title>Jatrophihabitans telluris sp. nov., isolated from sediment soil of lava forest wetlands and the emended description of the genus Jatrophihabitans.</title>
        <authorList>
            <person name="Lee K.C."/>
            <person name="Suh M.K."/>
            <person name="Eom M.K."/>
            <person name="Kim K.K."/>
            <person name="Kim J.S."/>
            <person name="Kim D.S."/>
            <person name="Ko S.H."/>
            <person name="Shin Y.K."/>
            <person name="Lee J.S."/>
        </authorList>
    </citation>
    <scope>NUCLEOTIDE SEQUENCE</scope>
    <source>
        <strain evidence="3">N237</strain>
    </source>
</reference>
<feature type="compositionally biased region" description="Low complexity" evidence="1">
    <location>
        <begin position="274"/>
        <end position="307"/>
    </location>
</feature>
<feature type="compositionally biased region" description="Low complexity" evidence="1">
    <location>
        <begin position="149"/>
        <end position="161"/>
    </location>
</feature>
<dbReference type="RefSeq" id="WP_249770683.1">
    <property type="nucleotide sequence ID" value="NZ_CP097332.1"/>
</dbReference>
<name>A0ABY4QXS7_9ACTN</name>
<evidence type="ECO:0000313" key="4">
    <source>
        <dbReference type="Proteomes" id="UP001056336"/>
    </source>
</evidence>
<keyword evidence="2" id="KW-0812">Transmembrane</keyword>
<proteinExistence type="predicted"/>
<protein>
    <recommendedName>
        <fullName evidence="5">LytR family transcriptional regulator</fullName>
    </recommendedName>
</protein>
<evidence type="ECO:0000313" key="3">
    <source>
        <dbReference type="EMBL" id="UQX87801.1"/>
    </source>
</evidence>
<keyword evidence="4" id="KW-1185">Reference proteome</keyword>
<gene>
    <name evidence="3" type="ORF">M6D93_16055</name>
</gene>
<feature type="region of interest" description="Disordered" evidence="1">
    <location>
        <begin position="65"/>
        <end position="161"/>
    </location>
</feature>